<dbReference type="RefSeq" id="WP_132592311.1">
    <property type="nucleotide sequence ID" value="NZ_SMKO01000007.1"/>
</dbReference>
<reference evidence="1 2" key="1">
    <citation type="submission" date="2019-03" db="EMBL/GenBank/DDBJ databases">
        <title>Draft genome sequences of novel Actinobacteria.</title>
        <authorList>
            <person name="Sahin N."/>
            <person name="Ay H."/>
            <person name="Saygin H."/>
        </authorList>
    </citation>
    <scope>NUCLEOTIDE SEQUENCE [LARGE SCALE GENOMIC DNA]</scope>
    <source>
        <strain evidence="1 2">KC310</strain>
    </source>
</reference>
<dbReference type="AlphaFoldDB" id="A0A4R4W642"/>
<evidence type="ECO:0000313" key="2">
    <source>
        <dbReference type="Proteomes" id="UP000295258"/>
    </source>
</evidence>
<comment type="caution">
    <text evidence="1">The sequence shown here is derived from an EMBL/GenBank/DDBJ whole genome shotgun (WGS) entry which is preliminary data.</text>
</comment>
<dbReference type="Pfam" id="PF20102">
    <property type="entry name" value="DUF6492"/>
    <property type="match status" value="1"/>
</dbReference>
<organism evidence="1 2">
    <name type="scientific">Nonomuraea deserti</name>
    <dbReference type="NCBI Taxonomy" id="1848322"/>
    <lineage>
        <taxon>Bacteria</taxon>
        <taxon>Bacillati</taxon>
        <taxon>Actinomycetota</taxon>
        <taxon>Actinomycetes</taxon>
        <taxon>Streptosporangiales</taxon>
        <taxon>Streptosporangiaceae</taxon>
        <taxon>Nonomuraea</taxon>
    </lineage>
</organism>
<dbReference type="EMBL" id="SMKO01000007">
    <property type="protein sequence ID" value="TDD11503.1"/>
    <property type="molecule type" value="Genomic_DNA"/>
</dbReference>
<proteinExistence type="predicted"/>
<dbReference type="InterPro" id="IPR045499">
    <property type="entry name" value="DUF6492"/>
</dbReference>
<keyword evidence="2" id="KW-1185">Reference proteome</keyword>
<accession>A0A4R4W642</accession>
<gene>
    <name evidence="1" type="ORF">E1292_04600</name>
</gene>
<dbReference type="Proteomes" id="UP000295258">
    <property type="component" value="Unassembled WGS sequence"/>
</dbReference>
<protein>
    <submittedName>
        <fullName evidence="1">Uncharacterized protein</fullName>
    </submittedName>
</protein>
<evidence type="ECO:0000313" key="1">
    <source>
        <dbReference type="EMBL" id="TDD11503.1"/>
    </source>
</evidence>
<name>A0A4R4W642_9ACTN</name>
<sequence>MSKLAVITPSYAPDAGLFAELHRSVLRYTSDDTVHHVFVSARDRRIFSRFEGPRCRLWIRSELLPRRYVRVPFTDVHVNCRRPWPPLRGWVMQQTIKIASAGLIDADALLIVDSDAVLVRPTGVESFSVDGRLCLHRVENAVTADMERHLLWHRVARELLGLPPPPPPPLPDYVTALTFWDPRIVLAMRRRVTEVTGRDWLDAFNARLHVSEFVLYGVFVDEVLKASPPVNTTICHLSYHHEPWDEAQAVAFADRLPPDAVGMMISAKSHTPHEARMAAIRRCAQVVESS</sequence>